<dbReference type="HOGENOM" id="CLU_108006_0_0_11"/>
<keyword evidence="1" id="KW-1133">Transmembrane helix</keyword>
<accession>C7QAB0</accession>
<organism evidence="2 3">
    <name type="scientific">Catenulispora acidiphila (strain DSM 44928 / JCM 14897 / NBRC 102108 / NRRL B-24433 / ID139908)</name>
    <dbReference type="NCBI Taxonomy" id="479433"/>
    <lineage>
        <taxon>Bacteria</taxon>
        <taxon>Bacillati</taxon>
        <taxon>Actinomycetota</taxon>
        <taxon>Actinomycetes</taxon>
        <taxon>Catenulisporales</taxon>
        <taxon>Catenulisporaceae</taxon>
        <taxon>Catenulispora</taxon>
    </lineage>
</organism>
<evidence type="ECO:0000256" key="1">
    <source>
        <dbReference type="SAM" id="Phobius"/>
    </source>
</evidence>
<reference evidence="2 3" key="1">
    <citation type="journal article" date="2009" name="Stand. Genomic Sci.">
        <title>Complete genome sequence of Catenulispora acidiphila type strain (ID 139908).</title>
        <authorList>
            <person name="Copeland A."/>
            <person name="Lapidus A."/>
            <person name="Glavina Del Rio T."/>
            <person name="Nolan M."/>
            <person name="Lucas S."/>
            <person name="Chen F."/>
            <person name="Tice H."/>
            <person name="Cheng J.F."/>
            <person name="Bruce D."/>
            <person name="Goodwin L."/>
            <person name="Pitluck S."/>
            <person name="Mikhailova N."/>
            <person name="Pati A."/>
            <person name="Ivanova N."/>
            <person name="Mavromatis K."/>
            <person name="Chen A."/>
            <person name="Palaniappan K."/>
            <person name="Chain P."/>
            <person name="Land M."/>
            <person name="Hauser L."/>
            <person name="Chang Y.J."/>
            <person name="Jeffries C.D."/>
            <person name="Chertkov O."/>
            <person name="Brettin T."/>
            <person name="Detter J.C."/>
            <person name="Han C."/>
            <person name="Ali Z."/>
            <person name="Tindall B.J."/>
            <person name="Goker M."/>
            <person name="Bristow J."/>
            <person name="Eisen J.A."/>
            <person name="Markowitz V."/>
            <person name="Hugenholtz P."/>
            <person name="Kyrpides N.C."/>
            <person name="Klenk H.P."/>
        </authorList>
    </citation>
    <scope>NUCLEOTIDE SEQUENCE [LARGE SCALE GENOMIC DNA]</scope>
    <source>
        <strain evidence="3">DSM 44928 / JCM 14897 / NBRC 102108 / NRRL B-24433 / ID139908</strain>
    </source>
</reference>
<gene>
    <name evidence="2" type="ordered locus">Caci_1587</name>
</gene>
<keyword evidence="3" id="KW-1185">Reference proteome</keyword>
<feature type="transmembrane region" description="Helical" evidence="1">
    <location>
        <begin position="106"/>
        <end position="124"/>
    </location>
</feature>
<protein>
    <submittedName>
        <fullName evidence="2">Uncharacterized protein</fullName>
    </submittedName>
</protein>
<keyword evidence="1" id="KW-0812">Transmembrane</keyword>
<dbReference type="KEGG" id="cai:Caci_1587"/>
<evidence type="ECO:0000313" key="3">
    <source>
        <dbReference type="Proteomes" id="UP000000851"/>
    </source>
</evidence>
<feature type="transmembrane region" description="Helical" evidence="1">
    <location>
        <begin position="79"/>
        <end position="99"/>
    </location>
</feature>
<name>C7QAB0_CATAD</name>
<dbReference type="Proteomes" id="UP000000851">
    <property type="component" value="Chromosome"/>
</dbReference>
<dbReference type="AlphaFoldDB" id="C7QAB0"/>
<dbReference type="EMBL" id="CP001700">
    <property type="protein sequence ID" value="ACU70508.1"/>
    <property type="molecule type" value="Genomic_DNA"/>
</dbReference>
<proteinExistence type="predicted"/>
<feature type="transmembrane region" description="Helical" evidence="1">
    <location>
        <begin position="46"/>
        <end position="67"/>
    </location>
</feature>
<dbReference type="eggNOG" id="ENOG5032Z6D">
    <property type="taxonomic scope" value="Bacteria"/>
</dbReference>
<evidence type="ECO:0000313" key="2">
    <source>
        <dbReference type="EMBL" id="ACU70508.1"/>
    </source>
</evidence>
<feature type="transmembrane region" description="Helical" evidence="1">
    <location>
        <begin position="136"/>
        <end position="157"/>
    </location>
</feature>
<keyword evidence="1" id="KW-0472">Membrane</keyword>
<dbReference type="STRING" id="479433.Caci_1587"/>
<dbReference type="InParanoid" id="C7QAB0"/>
<sequence>MSAKKTFGSEAGCLAACDHRRVDQNDLQKAGLPSLKDAQLRHMRQLFLTVVTGGFVVLVPWIVYLALVLPDQHPENAWNAAWVGFDTLLLLGLFTTTWGAWRRRQYTVIACVFTATLLLCDAWFDISLDWGTSDETASILSAVFAEVPLALYLFYAAMRIVRMTIRSALLLAGYPGPVPQFHKLSIGGLNELLKSVDARREQP</sequence>